<feature type="transmembrane region" description="Helical" evidence="5">
    <location>
        <begin position="37"/>
        <end position="61"/>
    </location>
</feature>
<evidence type="ECO:0000259" key="6">
    <source>
        <dbReference type="Pfam" id="PF13664"/>
    </source>
</evidence>
<proteinExistence type="predicted"/>
<evidence type="ECO:0000256" key="1">
    <source>
        <dbReference type="ARBA" id="ARBA00004370"/>
    </source>
</evidence>
<feature type="domain" description="TMEM205-like" evidence="6">
    <location>
        <begin position="42"/>
        <end position="86"/>
    </location>
</feature>
<dbReference type="InterPro" id="IPR025423">
    <property type="entry name" value="TMEM205-like"/>
</dbReference>
<evidence type="ECO:0000256" key="3">
    <source>
        <dbReference type="ARBA" id="ARBA00022989"/>
    </source>
</evidence>
<keyword evidence="4 5" id="KW-0472">Membrane</keyword>
<organism evidence="7 8">
    <name type="scientific">Gossypium barbadense</name>
    <name type="common">Sea Island cotton</name>
    <name type="synonym">Hibiscus barbadensis</name>
    <dbReference type="NCBI Taxonomy" id="3634"/>
    <lineage>
        <taxon>Eukaryota</taxon>
        <taxon>Viridiplantae</taxon>
        <taxon>Streptophyta</taxon>
        <taxon>Embryophyta</taxon>
        <taxon>Tracheophyta</taxon>
        <taxon>Spermatophyta</taxon>
        <taxon>Magnoliopsida</taxon>
        <taxon>eudicotyledons</taxon>
        <taxon>Gunneridae</taxon>
        <taxon>Pentapetalae</taxon>
        <taxon>rosids</taxon>
        <taxon>malvids</taxon>
        <taxon>Malvales</taxon>
        <taxon>Malvaceae</taxon>
        <taxon>Malvoideae</taxon>
        <taxon>Gossypium</taxon>
    </lineage>
</organism>
<evidence type="ECO:0000313" key="7">
    <source>
        <dbReference type="EMBL" id="PPR93357.1"/>
    </source>
</evidence>
<gene>
    <name evidence="7" type="ORF">GOBAR_AA27315</name>
</gene>
<dbReference type="PANTHER" id="PTHR47652">
    <property type="entry name" value="MITOCHONDRIAL IMPORT INNER MEMBRANE TRANSLOCASE SUBUNIT TIM44"/>
    <property type="match status" value="1"/>
</dbReference>
<sequence>MEEVVRAANKVKTSANKFLNSLKYMTSMEALNKVMGIVKLLGLAIANGISVWVTFISNYILAGQLPRQQFRVVQSKIYPVYFRAMPYSIRLTFLAN</sequence>
<evidence type="ECO:0000313" key="8">
    <source>
        <dbReference type="Proteomes" id="UP000239757"/>
    </source>
</evidence>
<dbReference type="GO" id="GO:0016020">
    <property type="term" value="C:membrane"/>
    <property type="evidence" value="ECO:0007669"/>
    <property type="project" value="UniProtKB-SubCell"/>
</dbReference>
<name>A0A2P5WQN7_GOSBA</name>
<dbReference type="OrthoDB" id="1641132at2759"/>
<dbReference type="Proteomes" id="UP000239757">
    <property type="component" value="Unassembled WGS sequence"/>
</dbReference>
<comment type="subcellular location">
    <subcellularLocation>
        <location evidence="1">Membrane</location>
    </subcellularLocation>
</comment>
<protein>
    <recommendedName>
        <fullName evidence="6">TMEM205-like domain-containing protein</fullName>
    </recommendedName>
</protein>
<accession>A0A2P5WQN7</accession>
<dbReference type="PANTHER" id="PTHR47652:SF3">
    <property type="entry name" value="MITOCHONDRIAL IMPORT INNER MEMBRANE TRANSLOCASE SUBUNIT TIM44"/>
    <property type="match status" value="1"/>
</dbReference>
<evidence type="ECO:0000256" key="4">
    <source>
        <dbReference type="ARBA" id="ARBA00023136"/>
    </source>
</evidence>
<keyword evidence="3 5" id="KW-1133">Transmembrane helix</keyword>
<keyword evidence="2 5" id="KW-0812">Transmembrane</keyword>
<evidence type="ECO:0000256" key="2">
    <source>
        <dbReference type="ARBA" id="ARBA00022692"/>
    </source>
</evidence>
<dbReference type="AlphaFoldDB" id="A0A2P5WQN7"/>
<dbReference type="EMBL" id="KZ666821">
    <property type="protein sequence ID" value="PPR93357.1"/>
    <property type="molecule type" value="Genomic_DNA"/>
</dbReference>
<reference evidence="7 8" key="1">
    <citation type="submission" date="2015-01" db="EMBL/GenBank/DDBJ databases">
        <title>Genome of allotetraploid Gossypium barbadense reveals genomic plasticity and fiber elongation in cotton evolution.</title>
        <authorList>
            <person name="Chen X."/>
            <person name="Liu X."/>
            <person name="Zhao B."/>
            <person name="Zheng H."/>
            <person name="Hu Y."/>
            <person name="Lu G."/>
            <person name="Yang C."/>
            <person name="Chen J."/>
            <person name="Shan C."/>
            <person name="Zhang L."/>
            <person name="Zhou Y."/>
            <person name="Wang L."/>
            <person name="Guo W."/>
            <person name="Bai Y."/>
            <person name="Ruan J."/>
            <person name="Shangguan X."/>
            <person name="Mao Y."/>
            <person name="Jiang J."/>
            <person name="Zhu Y."/>
            <person name="Lei J."/>
            <person name="Kang H."/>
            <person name="Chen S."/>
            <person name="He X."/>
            <person name="Wang R."/>
            <person name="Wang Y."/>
            <person name="Chen J."/>
            <person name="Wang L."/>
            <person name="Yu S."/>
            <person name="Wang B."/>
            <person name="Wei J."/>
            <person name="Song S."/>
            <person name="Lu X."/>
            <person name="Gao Z."/>
            <person name="Gu W."/>
            <person name="Deng X."/>
            <person name="Ma D."/>
            <person name="Wang S."/>
            <person name="Liang W."/>
            <person name="Fang L."/>
            <person name="Cai C."/>
            <person name="Zhu X."/>
            <person name="Zhou B."/>
            <person name="Zhang Y."/>
            <person name="Chen Z."/>
            <person name="Xu S."/>
            <person name="Zhu R."/>
            <person name="Wang S."/>
            <person name="Zhang T."/>
            <person name="Zhao G."/>
        </authorList>
    </citation>
    <scope>NUCLEOTIDE SEQUENCE [LARGE SCALE GENOMIC DNA]</scope>
    <source>
        <strain evidence="8">cv. Xinhai21</strain>
        <tissue evidence="7">Leaf</tissue>
    </source>
</reference>
<evidence type="ECO:0000256" key="5">
    <source>
        <dbReference type="SAM" id="Phobius"/>
    </source>
</evidence>
<dbReference type="Pfam" id="PF13664">
    <property type="entry name" value="DUF4149"/>
    <property type="match status" value="1"/>
</dbReference>